<evidence type="ECO:0000313" key="2">
    <source>
        <dbReference type="Proteomes" id="UP001165960"/>
    </source>
</evidence>
<proteinExistence type="predicted"/>
<dbReference type="Proteomes" id="UP001165960">
    <property type="component" value="Unassembled WGS sequence"/>
</dbReference>
<evidence type="ECO:0000313" key="1">
    <source>
        <dbReference type="EMBL" id="KAJ9076921.1"/>
    </source>
</evidence>
<dbReference type="EMBL" id="QTSX02002235">
    <property type="protein sequence ID" value="KAJ9076921.1"/>
    <property type="molecule type" value="Genomic_DNA"/>
</dbReference>
<protein>
    <submittedName>
        <fullName evidence="1">Epithelial cell transforming sequence 2 oncoprotein-like</fullName>
    </submittedName>
</protein>
<reference evidence="1" key="1">
    <citation type="submission" date="2022-04" db="EMBL/GenBank/DDBJ databases">
        <title>Genome of the entomopathogenic fungus Entomophthora muscae.</title>
        <authorList>
            <person name="Elya C."/>
            <person name="Lovett B.R."/>
            <person name="Lee E."/>
            <person name="Macias A.M."/>
            <person name="Hajek A.E."/>
            <person name="De Bivort B.L."/>
            <person name="Kasson M.T."/>
            <person name="De Fine Licht H.H."/>
            <person name="Stajich J.E."/>
        </authorList>
    </citation>
    <scope>NUCLEOTIDE SEQUENCE</scope>
    <source>
        <strain evidence="1">Berkeley</strain>
    </source>
</reference>
<name>A0ACC2TQY8_9FUNG</name>
<sequence length="954" mass="109861">MLLSTETKTSVEAAEICAKEVAKYLKCFDEYLDHDFYRFNLTPADLKLLAPISELPESSPENDLLSSPKYEPTPYRPRKPNFNEFTNVNFSPILYPDSSLLNSYNKELKIFMGYDEDLGPMCLSIVTSERIHTVYIRSNWRTSKIALDASMLSPSSVPIPQVISSKAYSVIIYLALEKYLFELEEDWFRLLTWQQKINFSSPYNRDVYEKFEEDHPGYISDLKAAVTFSISAPQIAKEDLHRIVRQLEAVDDPTIKAPLFNIERKVAQRCIYTDIILHCSGLSRTMEQRDTYNILLQILGQMLANQGTCIDHEALLLPKIITEELTDTKKVRERRRMILEELIETERRYVQKLKAILKVFVIPFRELVAESKPILLPYDIKAVFNNIEEISLLNASFLNDLLGLDVSCKNLGEICEKNLAKFDVYHNYISGYNYSHEYTCSLERKNNAYFNFLMNARDHPECEKLALKDLIVMPVQRLPRYKILFTDYLRFTPKDHPEYSGLYKALVKVNEISNLAGQKLSETALELSNLLKAIDDCPAKILSSSRYLITQLDCVENDISTFTPQENITLYLLNDCLVITRRPKDQPFGRKTGHTFISWINLIGIEVMDPDIPGNSNGILIRGCLDFSEDLYWDHQEIHLFVALNSSDKERFYGELCKAIAVCRAKETGSSCLYQTVDGVTLFFFVYKPEDYRKSRYKNELSLQYREDLTEPPEDIYHTQNSSLVHGLILGTHSRFCLRMKSRIPYTSLDPFFSGPVEGHPPEEIQNPCMPSKFKALLFHNLLYRSFALRATPAYLHKQHLINRCMMESVFGLHFPSCKQAHPYLSSIKSFSRTIKDDRHVLISNGAAISNSHPKRNPLRQHNKHHLGTRKLEPFRDISKARSLTDPVPASPVKPKSVKTFYPVSIRARSSSSCSATTQLIPSHEIKDDAKPTDHPRKKKGSFSKMTRFFSWTK</sequence>
<gene>
    <name evidence="1" type="primary">ECT2L_2</name>
    <name evidence="1" type="ORF">DSO57_1021645</name>
</gene>
<comment type="caution">
    <text evidence="1">The sequence shown here is derived from an EMBL/GenBank/DDBJ whole genome shotgun (WGS) entry which is preliminary data.</text>
</comment>
<accession>A0ACC2TQY8</accession>
<keyword evidence="2" id="KW-1185">Reference proteome</keyword>
<organism evidence="1 2">
    <name type="scientific">Entomophthora muscae</name>
    <dbReference type="NCBI Taxonomy" id="34485"/>
    <lineage>
        <taxon>Eukaryota</taxon>
        <taxon>Fungi</taxon>
        <taxon>Fungi incertae sedis</taxon>
        <taxon>Zoopagomycota</taxon>
        <taxon>Entomophthoromycotina</taxon>
        <taxon>Entomophthoromycetes</taxon>
        <taxon>Entomophthorales</taxon>
        <taxon>Entomophthoraceae</taxon>
        <taxon>Entomophthora</taxon>
    </lineage>
</organism>